<dbReference type="NCBIfam" id="NF005455">
    <property type="entry name" value="PRK07049.1"/>
    <property type="match status" value="1"/>
</dbReference>
<evidence type="ECO:0000313" key="5">
    <source>
        <dbReference type="EMBL" id="MBV7255548.1"/>
    </source>
</evidence>
<organism evidence="5 6">
    <name type="scientific">Pacificimonas pallii</name>
    <dbReference type="NCBI Taxonomy" id="2827236"/>
    <lineage>
        <taxon>Bacteria</taxon>
        <taxon>Pseudomonadati</taxon>
        <taxon>Pseudomonadota</taxon>
        <taxon>Alphaproteobacteria</taxon>
        <taxon>Sphingomonadales</taxon>
        <taxon>Sphingosinicellaceae</taxon>
        <taxon>Pacificimonas</taxon>
    </lineage>
</organism>
<keyword evidence="2 3" id="KW-0663">Pyridoxal phosphate</keyword>
<evidence type="ECO:0000256" key="1">
    <source>
        <dbReference type="ARBA" id="ARBA00001933"/>
    </source>
</evidence>
<dbReference type="RefSeq" id="WP_218443889.1">
    <property type="nucleotide sequence ID" value="NZ_JAGSPA010000001.1"/>
</dbReference>
<evidence type="ECO:0000256" key="4">
    <source>
        <dbReference type="SAM" id="MobiDB-lite"/>
    </source>
</evidence>
<protein>
    <submittedName>
        <fullName evidence="5">Cystathionine gamma-synthase family protein</fullName>
    </submittedName>
</protein>
<dbReference type="InterPro" id="IPR000277">
    <property type="entry name" value="Cys/Met-Metab_PyrdxlP-dep_enz"/>
</dbReference>
<dbReference type="PANTHER" id="PTHR11808">
    <property type="entry name" value="TRANS-SULFURATION ENZYME FAMILY MEMBER"/>
    <property type="match status" value="1"/>
</dbReference>
<comment type="caution">
    <text evidence="5">The sequence shown here is derived from an EMBL/GenBank/DDBJ whole genome shotgun (WGS) entry which is preliminary data.</text>
</comment>
<feature type="region of interest" description="Disordered" evidence="4">
    <location>
        <begin position="1"/>
        <end position="30"/>
    </location>
</feature>
<dbReference type="PROSITE" id="PS00868">
    <property type="entry name" value="CYS_MET_METAB_PP"/>
    <property type="match status" value="1"/>
</dbReference>
<dbReference type="Proteomes" id="UP000722336">
    <property type="component" value="Unassembled WGS sequence"/>
</dbReference>
<evidence type="ECO:0000313" key="6">
    <source>
        <dbReference type="Proteomes" id="UP000722336"/>
    </source>
</evidence>
<dbReference type="PANTHER" id="PTHR11808:SF86">
    <property type="entry name" value="METHIONINE GAMMA-LYASE"/>
    <property type="match status" value="1"/>
</dbReference>
<sequence>MTDEFDEGRPSRQPTPPQVTKIGDRDMHPSTLMMGYGYEPRLSEGSLKPPIFLTSTYAFESAADGKRFFEGITGKRPGGSEGLVYGRFNGPNQEILEGRLAQWEKADTALSFSSGMSAIGTSLMAHVEPGDVIVHSAPLYAATEKMIDAMLGKFGVKWVDFPAGASPEEIAKTIDRAGEIGRVAVIYLESPANPTNDLVDIEAVAKLRDDMFADAEHRPVIMCDNTFLGPCFQAPTQNGADISLYSLTKYVGGHSDLVAGAAVGSREALAPILALRNTLGTITDPNTAWMLLRSLETVQLRMEKAQANARAVGTFLRDHPKVERVSWLGFLDPASTQGDIYRRHCSGAGSTFSVIVRGGEAESFRLLDNLKTVKLAVSLGGTESLASHPAAMTHLSVPEARRAELGIGDNLVRVSIGVEHEDDLVADFEQALKAV</sequence>
<evidence type="ECO:0000256" key="3">
    <source>
        <dbReference type="RuleBase" id="RU362118"/>
    </source>
</evidence>
<accession>A0ABS6SAV5</accession>
<reference evidence="5 6" key="1">
    <citation type="submission" date="2021-04" db="EMBL/GenBank/DDBJ databases">
        <authorList>
            <person name="Pira H."/>
            <person name="Risdian C."/>
            <person name="Wink J."/>
        </authorList>
    </citation>
    <scope>NUCLEOTIDE SEQUENCE [LARGE SCALE GENOMIC DNA]</scope>
    <source>
        <strain evidence="5 6">WHA3</strain>
    </source>
</reference>
<comment type="similarity">
    <text evidence="3">Belongs to the trans-sulfuration enzymes family.</text>
</comment>
<dbReference type="CDD" id="cd00614">
    <property type="entry name" value="CGS_like"/>
    <property type="match status" value="1"/>
</dbReference>
<proteinExistence type="inferred from homology"/>
<name>A0ABS6SAV5_9SPHN</name>
<gene>
    <name evidence="5" type="ORF">KCG44_01980</name>
</gene>
<keyword evidence="6" id="KW-1185">Reference proteome</keyword>
<dbReference type="EMBL" id="JAGSPA010000001">
    <property type="protein sequence ID" value="MBV7255548.1"/>
    <property type="molecule type" value="Genomic_DNA"/>
</dbReference>
<dbReference type="InterPro" id="IPR054542">
    <property type="entry name" value="Cys_met_metab_PP"/>
</dbReference>
<dbReference type="Pfam" id="PF01053">
    <property type="entry name" value="Cys_Met_Meta_PP"/>
    <property type="match status" value="1"/>
</dbReference>
<dbReference type="PIRSF" id="PIRSF001434">
    <property type="entry name" value="CGS"/>
    <property type="match status" value="1"/>
</dbReference>
<evidence type="ECO:0000256" key="2">
    <source>
        <dbReference type="ARBA" id="ARBA00022898"/>
    </source>
</evidence>
<comment type="cofactor">
    <cofactor evidence="1 3">
        <name>pyridoxal 5'-phosphate</name>
        <dbReference type="ChEBI" id="CHEBI:597326"/>
    </cofactor>
</comment>